<dbReference type="Pfam" id="PF01135">
    <property type="entry name" value="PCMT"/>
    <property type="match status" value="1"/>
</dbReference>
<name>A0A381ZFM4_9ZZZZ</name>
<evidence type="ECO:0008006" key="2">
    <source>
        <dbReference type="Google" id="ProtNLM"/>
    </source>
</evidence>
<accession>A0A381ZFM4</accession>
<feature type="non-terminal residue" evidence="1">
    <location>
        <position position="161"/>
    </location>
</feature>
<dbReference type="Gene3D" id="3.40.50.150">
    <property type="entry name" value="Vaccinia Virus protein VP39"/>
    <property type="match status" value="1"/>
</dbReference>
<dbReference type="AlphaFoldDB" id="A0A381ZFM4"/>
<gene>
    <name evidence="1" type="ORF">METZ01_LOCUS140496</name>
</gene>
<reference evidence="1" key="1">
    <citation type="submission" date="2018-05" db="EMBL/GenBank/DDBJ databases">
        <authorList>
            <person name="Lanie J.A."/>
            <person name="Ng W.-L."/>
            <person name="Kazmierczak K.M."/>
            <person name="Andrzejewski T.M."/>
            <person name="Davidsen T.M."/>
            <person name="Wayne K.J."/>
            <person name="Tettelin H."/>
            <person name="Glass J.I."/>
            <person name="Rusch D."/>
            <person name="Podicherti R."/>
            <person name="Tsui H.-C.T."/>
            <person name="Winkler M.E."/>
        </authorList>
    </citation>
    <scope>NUCLEOTIDE SEQUENCE</scope>
</reference>
<dbReference type="InterPro" id="IPR029063">
    <property type="entry name" value="SAM-dependent_MTases_sf"/>
</dbReference>
<organism evidence="1">
    <name type="scientific">marine metagenome</name>
    <dbReference type="NCBI Taxonomy" id="408172"/>
    <lineage>
        <taxon>unclassified sequences</taxon>
        <taxon>metagenomes</taxon>
        <taxon>ecological metagenomes</taxon>
    </lineage>
</organism>
<protein>
    <recommendedName>
        <fullName evidence="2">Protein-L-isoaspartate O-methyltransferase</fullName>
    </recommendedName>
</protein>
<sequence length="161" mass="17703">MDNRLLNKNMIEGQIKPIGGMQNNILEAFDSIDRDDFIPQDLKHNSYIEKNLFVKNDRFVLKANLIAKIILALNVSNEENVLVIGSSTGYSSAIISKLAETVISIEEDKELLAFSEDAVSQTFRLPEFCSVSKTVLASVEYLPISVSKSTVLVGSNGSMSS</sequence>
<dbReference type="EMBL" id="UINC01021004">
    <property type="protein sequence ID" value="SVA87642.1"/>
    <property type="molecule type" value="Genomic_DNA"/>
</dbReference>
<dbReference type="SUPFAM" id="SSF53335">
    <property type="entry name" value="S-adenosyl-L-methionine-dependent methyltransferases"/>
    <property type="match status" value="1"/>
</dbReference>
<evidence type="ECO:0000313" key="1">
    <source>
        <dbReference type="EMBL" id="SVA87642.1"/>
    </source>
</evidence>
<proteinExistence type="predicted"/>